<dbReference type="RefSeq" id="WP_118887022.1">
    <property type="nucleotide sequence ID" value="NZ_CP032100.1"/>
</dbReference>
<gene>
    <name evidence="1" type="ORF">ASUIS_1967</name>
</gene>
<sequence>MTNKIILFFITSNLFANEVNIFDLEKEKNGLINKYYERIDIAKEENLEDRVLLLDKTLNCFISSRSKRDIINCKADERKRIMSLIKG</sequence>
<dbReference type="Proteomes" id="UP000263040">
    <property type="component" value="Chromosome"/>
</dbReference>
<dbReference type="KEGG" id="asui:ASUIS_1967"/>
<proteinExistence type="predicted"/>
<evidence type="ECO:0000313" key="2">
    <source>
        <dbReference type="Proteomes" id="UP000263040"/>
    </source>
</evidence>
<dbReference type="EMBL" id="CP032100">
    <property type="protein sequence ID" value="AXX90429.1"/>
    <property type="molecule type" value="Genomic_DNA"/>
</dbReference>
<organism evidence="1 2">
    <name type="scientific">Arcobacter suis CECT 7833</name>
    <dbReference type="NCBI Taxonomy" id="663365"/>
    <lineage>
        <taxon>Bacteria</taxon>
        <taxon>Pseudomonadati</taxon>
        <taxon>Campylobacterota</taxon>
        <taxon>Epsilonproteobacteria</taxon>
        <taxon>Campylobacterales</taxon>
        <taxon>Arcobacteraceae</taxon>
        <taxon>Arcobacter</taxon>
    </lineage>
</organism>
<evidence type="ECO:0000313" key="1">
    <source>
        <dbReference type="EMBL" id="AXX90429.1"/>
    </source>
</evidence>
<accession>A0AAD0SRP0</accession>
<protein>
    <submittedName>
        <fullName evidence="1">Uncharacterized protein</fullName>
    </submittedName>
</protein>
<dbReference type="AlphaFoldDB" id="A0AAD0SRP0"/>
<keyword evidence="2" id="KW-1185">Reference proteome</keyword>
<reference evidence="1 2" key="1">
    <citation type="submission" date="2018-08" db="EMBL/GenBank/DDBJ databases">
        <title>Complete genome of the Arcobacter suis type strain LMG 26152.</title>
        <authorList>
            <person name="Miller W.G."/>
            <person name="Yee E."/>
            <person name="Bono J.L."/>
        </authorList>
    </citation>
    <scope>NUCLEOTIDE SEQUENCE [LARGE SCALE GENOMIC DNA]</scope>
    <source>
        <strain evidence="1 2">CECT 7833</strain>
    </source>
</reference>
<name>A0AAD0SRP0_9BACT</name>